<protein>
    <recommendedName>
        <fullName evidence="2">3-keto-alpha-glucoside-1,2-lyase/3-keto-2-hydroxy-glucal hydratase domain-containing protein</fullName>
    </recommendedName>
</protein>
<dbReference type="Proteomes" id="UP000541810">
    <property type="component" value="Unassembled WGS sequence"/>
</dbReference>
<feature type="domain" description="3-keto-alpha-glucoside-1,2-lyase/3-keto-2-hydroxy-glucal hydratase" evidence="2">
    <location>
        <begin position="345"/>
        <end position="542"/>
    </location>
</feature>
<sequence>MTIRSFFVFLAAMSVSASVVAHEFEHQPGFPEVPAEWGTVGDGHGEIAVASNGEIYVSVMGGEQPGLQVYSAEGKYLRNVPGAPKDFHGFVIQQEDDGEFLYGVGLWSGTLTKMKLDGTVVFATPVTAIPEKYFWKKKDSDEINPRFTSCAVSPDGTIYVVDGYATDNIHLYDADGSYRETWVGRAEPYNFKNLHKIHIDPRYDEPRILGCDRANLRLVHLSLDGEFLGDFATDLRRPSAAAFHGPYVAIAEIHGRISVLDKDGNIDTTMGTNDDKYNGNRTPPEQWREGIVTSPHGIAFDADGNILMTEYSKFGRILKYTPTSQSGKTELIHDDILGSFRPAKGWMVADSVEAVAGESRFVAEAVEQGGSILFNGAEKNRAAYLFTEAEFQDVSIQLEFMVPKGSNAGVYVMGRYEIQILDSYGKPEVKHSDLGGVYQRWRSKEDAEAKGLPQGYEGVAPKVNAAKAPGEWQTMDIVFHAPRFDAEGKKTQNARFKTVHVNGQLVQTDVEVTGPTRAAPLRGEEATGPIAIQGDHGPIAIRSYVVTPLTAGSGG</sequence>
<dbReference type="GO" id="GO:0008270">
    <property type="term" value="F:zinc ion binding"/>
    <property type="evidence" value="ECO:0007669"/>
    <property type="project" value="UniProtKB-KW"/>
</dbReference>
<comment type="caution">
    <text evidence="3">The sequence shown here is derived from an EMBL/GenBank/DDBJ whole genome shotgun (WGS) entry which is preliminary data.</text>
</comment>
<feature type="signal peptide" evidence="1">
    <location>
        <begin position="1"/>
        <end position="21"/>
    </location>
</feature>
<dbReference type="SUPFAM" id="SSF101898">
    <property type="entry name" value="NHL repeat"/>
    <property type="match status" value="1"/>
</dbReference>
<dbReference type="InterPro" id="IPR010496">
    <property type="entry name" value="AL/BT2_dom"/>
</dbReference>
<dbReference type="PANTHER" id="PTHR24104">
    <property type="entry name" value="E3 UBIQUITIN-PROTEIN LIGASE NHLRC1-RELATED"/>
    <property type="match status" value="1"/>
</dbReference>
<gene>
    <name evidence="3" type="ORF">HNQ40_003496</name>
</gene>
<organism evidence="3 4">
    <name type="scientific">Algisphaera agarilytica</name>
    <dbReference type="NCBI Taxonomy" id="1385975"/>
    <lineage>
        <taxon>Bacteria</taxon>
        <taxon>Pseudomonadati</taxon>
        <taxon>Planctomycetota</taxon>
        <taxon>Phycisphaerae</taxon>
        <taxon>Phycisphaerales</taxon>
        <taxon>Phycisphaeraceae</taxon>
        <taxon>Algisphaera</taxon>
    </lineage>
</organism>
<dbReference type="AlphaFoldDB" id="A0A7X0H9D7"/>
<dbReference type="RefSeq" id="WP_184679141.1">
    <property type="nucleotide sequence ID" value="NZ_JACHGY010000001.1"/>
</dbReference>
<dbReference type="EMBL" id="JACHGY010000001">
    <property type="protein sequence ID" value="MBB6431690.1"/>
    <property type="molecule type" value="Genomic_DNA"/>
</dbReference>
<dbReference type="GO" id="GO:0016787">
    <property type="term" value="F:hydrolase activity"/>
    <property type="evidence" value="ECO:0007669"/>
    <property type="project" value="InterPro"/>
</dbReference>
<evidence type="ECO:0000313" key="4">
    <source>
        <dbReference type="Proteomes" id="UP000541810"/>
    </source>
</evidence>
<keyword evidence="4" id="KW-1185">Reference proteome</keyword>
<dbReference type="PANTHER" id="PTHR24104:SF25">
    <property type="entry name" value="PROTEIN LIN-41"/>
    <property type="match status" value="1"/>
</dbReference>
<dbReference type="Gene3D" id="2.120.10.30">
    <property type="entry name" value="TolB, C-terminal domain"/>
    <property type="match status" value="2"/>
</dbReference>
<dbReference type="Gene3D" id="2.60.120.560">
    <property type="entry name" value="Exo-inulinase, domain 1"/>
    <property type="match status" value="1"/>
</dbReference>
<dbReference type="Pfam" id="PF06439">
    <property type="entry name" value="3keto-disac_hyd"/>
    <property type="match status" value="1"/>
</dbReference>
<evidence type="ECO:0000313" key="3">
    <source>
        <dbReference type="EMBL" id="MBB6431690.1"/>
    </source>
</evidence>
<proteinExistence type="predicted"/>
<keyword evidence="1" id="KW-0732">Signal</keyword>
<evidence type="ECO:0000256" key="1">
    <source>
        <dbReference type="SAM" id="SignalP"/>
    </source>
</evidence>
<accession>A0A7X0H9D7</accession>
<evidence type="ECO:0000259" key="2">
    <source>
        <dbReference type="Pfam" id="PF06439"/>
    </source>
</evidence>
<reference evidence="3 4" key="1">
    <citation type="submission" date="2020-08" db="EMBL/GenBank/DDBJ databases">
        <title>Genomic Encyclopedia of Type Strains, Phase IV (KMG-IV): sequencing the most valuable type-strain genomes for metagenomic binning, comparative biology and taxonomic classification.</title>
        <authorList>
            <person name="Goeker M."/>
        </authorList>
    </citation>
    <scope>NUCLEOTIDE SEQUENCE [LARGE SCALE GENOMIC DNA]</scope>
    <source>
        <strain evidence="3 4">DSM 103725</strain>
    </source>
</reference>
<feature type="chain" id="PRO_5031179766" description="3-keto-alpha-glucoside-1,2-lyase/3-keto-2-hydroxy-glucal hydratase domain-containing protein" evidence="1">
    <location>
        <begin position="22"/>
        <end position="555"/>
    </location>
</feature>
<dbReference type="InterPro" id="IPR050952">
    <property type="entry name" value="TRIM-NHL_E3_ligases"/>
</dbReference>
<name>A0A7X0H9D7_9BACT</name>
<dbReference type="InterPro" id="IPR011042">
    <property type="entry name" value="6-blade_b-propeller_TolB-like"/>
</dbReference>